<evidence type="ECO:0000313" key="3">
    <source>
        <dbReference type="Proteomes" id="UP001498398"/>
    </source>
</evidence>
<dbReference type="EMBL" id="JBANRG010000013">
    <property type="protein sequence ID" value="KAK7461379.1"/>
    <property type="molecule type" value="Genomic_DNA"/>
</dbReference>
<dbReference type="Pfam" id="PF02137">
    <property type="entry name" value="A_deamin"/>
    <property type="match status" value="1"/>
</dbReference>
<keyword evidence="3" id="KW-1185">Reference proteome</keyword>
<evidence type="ECO:0000313" key="2">
    <source>
        <dbReference type="EMBL" id="KAK7461379.1"/>
    </source>
</evidence>
<dbReference type="Proteomes" id="UP001498398">
    <property type="component" value="Unassembled WGS sequence"/>
</dbReference>
<feature type="domain" description="A to I editase" evidence="1">
    <location>
        <begin position="60"/>
        <end position="132"/>
    </location>
</feature>
<sequence>MVEKFAYRQLMFVSSHHDEAVKQILGVYFSLKISPPTSQWTILASLFLTNNVTGAIKPISIATGTKCLPTSRYPLQGEALHDSHAEVLARRAATRWFLEEILREAAGVESKWISRRGDGKYALQESVRVILR</sequence>
<organism evidence="2 3">
    <name type="scientific">Marasmiellus scandens</name>
    <dbReference type="NCBI Taxonomy" id="2682957"/>
    <lineage>
        <taxon>Eukaryota</taxon>
        <taxon>Fungi</taxon>
        <taxon>Dikarya</taxon>
        <taxon>Basidiomycota</taxon>
        <taxon>Agaricomycotina</taxon>
        <taxon>Agaricomycetes</taxon>
        <taxon>Agaricomycetidae</taxon>
        <taxon>Agaricales</taxon>
        <taxon>Marasmiineae</taxon>
        <taxon>Omphalotaceae</taxon>
        <taxon>Marasmiellus</taxon>
    </lineage>
</organism>
<proteinExistence type="predicted"/>
<reference evidence="2 3" key="1">
    <citation type="submission" date="2024-01" db="EMBL/GenBank/DDBJ databases">
        <title>A draft genome for the cacao thread blight pathogen Marasmiellus scandens.</title>
        <authorList>
            <person name="Baruah I.K."/>
            <person name="Leung J."/>
            <person name="Bukari Y."/>
            <person name="Amoako-Attah I."/>
            <person name="Meinhardt L.W."/>
            <person name="Bailey B.A."/>
            <person name="Cohen S.P."/>
        </authorList>
    </citation>
    <scope>NUCLEOTIDE SEQUENCE [LARGE SCALE GENOMIC DNA]</scope>
    <source>
        <strain evidence="2 3">GH-19</strain>
    </source>
</reference>
<gene>
    <name evidence="2" type="ORF">VKT23_008556</name>
</gene>
<comment type="caution">
    <text evidence="2">The sequence shown here is derived from an EMBL/GenBank/DDBJ whole genome shotgun (WGS) entry which is preliminary data.</text>
</comment>
<dbReference type="PANTHER" id="PTHR10910:SF62">
    <property type="entry name" value="AT07585P-RELATED"/>
    <property type="match status" value="1"/>
</dbReference>
<dbReference type="PROSITE" id="PS50141">
    <property type="entry name" value="A_DEAMIN_EDITASE"/>
    <property type="match status" value="1"/>
</dbReference>
<dbReference type="PANTHER" id="PTHR10910">
    <property type="entry name" value="EUKARYOTE SPECIFIC DSRNA BINDING PROTEIN"/>
    <property type="match status" value="1"/>
</dbReference>
<name>A0ABR1JMW4_9AGAR</name>
<evidence type="ECO:0000259" key="1">
    <source>
        <dbReference type="PROSITE" id="PS50141"/>
    </source>
</evidence>
<dbReference type="InterPro" id="IPR002466">
    <property type="entry name" value="A_deamin"/>
</dbReference>
<accession>A0ABR1JMW4</accession>
<protein>
    <recommendedName>
        <fullName evidence="1">A to I editase domain-containing protein</fullName>
    </recommendedName>
</protein>